<keyword evidence="1" id="KW-0812">Transmembrane</keyword>
<dbReference type="Pfam" id="PF06341">
    <property type="entry name" value="DUF1056"/>
    <property type="match status" value="1"/>
</dbReference>
<dbReference type="AlphaFoldDB" id="A0A4R2PCM8"/>
<evidence type="ECO:0000313" key="3">
    <source>
        <dbReference type="Proteomes" id="UP000295416"/>
    </source>
</evidence>
<feature type="transmembrane region" description="Helical" evidence="1">
    <location>
        <begin position="20"/>
        <end position="45"/>
    </location>
</feature>
<feature type="transmembrane region" description="Helical" evidence="1">
    <location>
        <begin position="51"/>
        <end position="68"/>
    </location>
</feature>
<dbReference type="Proteomes" id="UP000295416">
    <property type="component" value="Unassembled WGS sequence"/>
</dbReference>
<sequence length="76" mass="8670">MITSFLKNFLSNTKEKMPIILRILALFVEDLFVFVGFVFIVKATFMWSETAGIYSIGIVLILVGLLLSRKPSSKRR</sequence>
<name>A0A4R2PCM8_9BACL</name>
<keyword evidence="1" id="KW-1133">Transmembrane helix</keyword>
<reference evidence="2 3" key="1">
    <citation type="submission" date="2019-03" db="EMBL/GenBank/DDBJ databases">
        <title>Genomic Encyclopedia of Type Strains, Phase IV (KMG-IV): sequencing the most valuable type-strain genomes for metagenomic binning, comparative biology and taxonomic classification.</title>
        <authorList>
            <person name="Goeker M."/>
        </authorList>
    </citation>
    <scope>NUCLEOTIDE SEQUENCE [LARGE SCALE GENOMIC DNA]</scope>
    <source>
        <strain evidence="2 3">DSM 19377</strain>
    </source>
</reference>
<dbReference type="InterPro" id="IPR009406">
    <property type="entry name" value="DUF1056"/>
</dbReference>
<dbReference type="EMBL" id="SLXK01000001">
    <property type="protein sequence ID" value="TCP32178.1"/>
    <property type="molecule type" value="Genomic_DNA"/>
</dbReference>
<proteinExistence type="predicted"/>
<protein>
    <submittedName>
        <fullName evidence="2">Uncharacterized protein</fullName>
    </submittedName>
</protein>
<evidence type="ECO:0000256" key="1">
    <source>
        <dbReference type="SAM" id="Phobius"/>
    </source>
</evidence>
<evidence type="ECO:0000313" key="2">
    <source>
        <dbReference type="EMBL" id="TCP32178.1"/>
    </source>
</evidence>
<accession>A0A4R2PCM8</accession>
<keyword evidence="1" id="KW-0472">Membrane</keyword>
<comment type="caution">
    <text evidence="2">The sequence shown here is derived from an EMBL/GenBank/DDBJ whole genome shotgun (WGS) entry which is preliminary data.</text>
</comment>
<keyword evidence="3" id="KW-1185">Reference proteome</keyword>
<gene>
    <name evidence="2" type="ORF">EV207_101156</name>
</gene>
<organism evidence="2 3">
    <name type="scientific">Scopulibacillus darangshiensis</name>
    <dbReference type="NCBI Taxonomy" id="442528"/>
    <lineage>
        <taxon>Bacteria</taxon>
        <taxon>Bacillati</taxon>
        <taxon>Bacillota</taxon>
        <taxon>Bacilli</taxon>
        <taxon>Bacillales</taxon>
        <taxon>Sporolactobacillaceae</taxon>
        <taxon>Scopulibacillus</taxon>
    </lineage>
</organism>